<dbReference type="AlphaFoldDB" id="A0A9X6RNQ4"/>
<reference evidence="3" key="1">
    <citation type="submission" date="2017-01" db="EMBL/GenBank/DDBJ databases">
        <title>Comparative genomics of anhydrobiosis in the tardigrade Hypsibius dujardini.</title>
        <authorList>
            <person name="Yoshida Y."/>
            <person name="Koutsovoulos G."/>
            <person name="Laetsch D."/>
            <person name="Stevens L."/>
            <person name="Kumar S."/>
            <person name="Horikawa D."/>
            <person name="Ishino K."/>
            <person name="Komine S."/>
            <person name="Tomita M."/>
            <person name="Blaxter M."/>
            <person name="Arakawa K."/>
        </authorList>
    </citation>
    <scope>NUCLEOTIDE SEQUENCE [LARGE SCALE GENOMIC DNA]</scope>
    <source>
        <strain evidence="3">Z151</strain>
    </source>
</reference>
<name>A0A9X6RNQ4_HYPEX</name>
<gene>
    <name evidence="2" type="ORF">BV898_18336</name>
</gene>
<accession>A0A9X6RNQ4</accession>
<comment type="caution">
    <text evidence="2">The sequence shown here is derived from an EMBL/GenBank/DDBJ whole genome shotgun (WGS) entry which is preliminary data.</text>
</comment>
<proteinExistence type="predicted"/>
<evidence type="ECO:0000256" key="1">
    <source>
        <dbReference type="SAM" id="MobiDB-lite"/>
    </source>
</evidence>
<evidence type="ECO:0000313" key="2">
    <source>
        <dbReference type="EMBL" id="OWA53916.1"/>
    </source>
</evidence>
<protein>
    <submittedName>
        <fullName evidence="2">Uncharacterized protein</fullName>
    </submittedName>
</protein>
<feature type="compositionally biased region" description="Polar residues" evidence="1">
    <location>
        <begin position="48"/>
        <end position="61"/>
    </location>
</feature>
<feature type="region of interest" description="Disordered" evidence="1">
    <location>
        <begin position="41"/>
        <end position="93"/>
    </location>
</feature>
<dbReference type="EMBL" id="MTYJ01000356">
    <property type="protein sequence ID" value="OWA53916.1"/>
    <property type="molecule type" value="Genomic_DNA"/>
</dbReference>
<keyword evidence="3" id="KW-1185">Reference proteome</keyword>
<sequence>MTLPSELTSTQFVEQILHSTKCACGLLSKPLIFFRFFLPAGESKPDKPTTTTHNGQQSSRDGNSDRNFPAPVKSITSAGKQTGNKSGGGGDTSDKCMICKSSKANCNLLWWRSCRGLLRLRRQTESLPEAGMRTGH</sequence>
<organism evidence="2 3">
    <name type="scientific">Hypsibius exemplaris</name>
    <name type="common">Freshwater tardigrade</name>
    <dbReference type="NCBI Taxonomy" id="2072580"/>
    <lineage>
        <taxon>Eukaryota</taxon>
        <taxon>Metazoa</taxon>
        <taxon>Ecdysozoa</taxon>
        <taxon>Tardigrada</taxon>
        <taxon>Eutardigrada</taxon>
        <taxon>Parachela</taxon>
        <taxon>Hypsibioidea</taxon>
        <taxon>Hypsibiidae</taxon>
        <taxon>Hypsibius</taxon>
    </lineage>
</organism>
<evidence type="ECO:0000313" key="3">
    <source>
        <dbReference type="Proteomes" id="UP000192578"/>
    </source>
</evidence>
<dbReference type="Proteomes" id="UP000192578">
    <property type="component" value="Unassembled WGS sequence"/>
</dbReference>